<feature type="region of interest" description="Disordered" evidence="2">
    <location>
        <begin position="78"/>
        <end position="119"/>
    </location>
</feature>
<dbReference type="PROSITE" id="PS51318">
    <property type="entry name" value="TAT"/>
    <property type="match status" value="1"/>
</dbReference>
<evidence type="ECO:0000313" key="4">
    <source>
        <dbReference type="Proteomes" id="UP000653308"/>
    </source>
</evidence>
<evidence type="ECO:0000256" key="1">
    <source>
        <dbReference type="ARBA" id="ARBA00005564"/>
    </source>
</evidence>
<dbReference type="Proteomes" id="UP000653308">
    <property type="component" value="Unassembled WGS sequence"/>
</dbReference>
<dbReference type="Pfam" id="PF10282">
    <property type="entry name" value="Lactonase"/>
    <property type="match status" value="1"/>
</dbReference>
<protein>
    <recommendedName>
        <fullName evidence="5">6-phosphogluconolactonase</fullName>
    </recommendedName>
</protein>
<proteinExistence type="inferred from homology"/>
<evidence type="ECO:0000256" key="2">
    <source>
        <dbReference type="SAM" id="MobiDB-lite"/>
    </source>
</evidence>
<comment type="similarity">
    <text evidence="1">Belongs to the cycloisomerase 2 family.</text>
</comment>
<dbReference type="InterPro" id="IPR019405">
    <property type="entry name" value="Lactonase_7-beta_prop"/>
</dbReference>
<gene>
    <name evidence="3" type="ORF">GCM10010384_07920</name>
</gene>
<dbReference type="InterPro" id="IPR050282">
    <property type="entry name" value="Cycloisomerase_2"/>
</dbReference>
<accession>A0ABQ2Z628</accession>
<evidence type="ECO:0000313" key="3">
    <source>
        <dbReference type="EMBL" id="GGY06146.1"/>
    </source>
</evidence>
<feature type="compositionally biased region" description="Low complexity" evidence="2">
    <location>
        <begin position="93"/>
        <end position="102"/>
    </location>
</feature>
<dbReference type="Gene3D" id="2.130.10.10">
    <property type="entry name" value="YVTN repeat-like/Quinoprotein amine dehydrogenase"/>
    <property type="match status" value="1"/>
</dbReference>
<dbReference type="InterPro" id="IPR015943">
    <property type="entry name" value="WD40/YVTN_repeat-like_dom_sf"/>
</dbReference>
<comment type="caution">
    <text evidence="3">The sequence shown here is derived from an EMBL/GenBank/DDBJ whole genome shotgun (WGS) entry which is preliminary data.</text>
</comment>
<dbReference type="SUPFAM" id="SSF51004">
    <property type="entry name" value="C-terminal (heme d1) domain of cytochrome cd1-nitrite reductase"/>
    <property type="match status" value="1"/>
</dbReference>
<evidence type="ECO:0008006" key="5">
    <source>
        <dbReference type="Google" id="ProtNLM"/>
    </source>
</evidence>
<dbReference type="EMBL" id="BMWE01000002">
    <property type="protein sequence ID" value="GGY06146.1"/>
    <property type="molecule type" value="Genomic_DNA"/>
</dbReference>
<dbReference type="InterPro" id="IPR011048">
    <property type="entry name" value="Haem_d1_sf"/>
</dbReference>
<dbReference type="PANTHER" id="PTHR30344:SF1">
    <property type="entry name" value="6-PHOSPHOGLUCONOLACTONASE"/>
    <property type="match status" value="1"/>
</dbReference>
<reference evidence="4" key="1">
    <citation type="journal article" date="2019" name="Int. J. Syst. Evol. Microbiol.">
        <title>The Global Catalogue of Microorganisms (GCM) 10K type strain sequencing project: providing services to taxonomists for standard genome sequencing and annotation.</title>
        <authorList>
            <consortium name="The Broad Institute Genomics Platform"/>
            <consortium name="The Broad Institute Genome Sequencing Center for Infectious Disease"/>
            <person name="Wu L."/>
            <person name="Ma J."/>
        </authorList>
    </citation>
    <scope>NUCLEOTIDE SEQUENCE [LARGE SCALE GENOMIC DNA]</scope>
    <source>
        <strain evidence="4">JCM 4957</strain>
    </source>
</reference>
<dbReference type="InterPro" id="IPR006311">
    <property type="entry name" value="TAT_signal"/>
</dbReference>
<organism evidence="3 4">
    <name type="scientific">Streptomyces djakartensis</name>
    <dbReference type="NCBI Taxonomy" id="68193"/>
    <lineage>
        <taxon>Bacteria</taxon>
        <taxon>Bacillati</taxon>
        <taxon>Actinomycetota</taxon>
        <taxon>Actinomycetes</taxon>
        <taxon>Kitasatosporales</taxon>
        <taxon>Streptomycetaceae</taxon>
        <taxon>Streptomyces</taxon>
    </lineage>
</organism>
<name>A0ABQ2Z628_9ACTN</name>
<dbReference type="PANTHER" id="PTHR30344">
    <property type="entry name" value="6-PHOSPHOGLUCONOLACTONASE-RELATED"/>
    <property type="match status" value="1"/>
</dbReference>
<sequence>MPGSAGVPTEAAPACDPARALHHVQRPVPALHPVVIHAMVAVATGTRDDLRGDMSGDGWSRRRFVGVLAAGAGAATLPACDDSPAPTPPTAPAAPEASGSPSREARRPSGPHPLYLGTYTSVDGGGKGIGLATYDTATGRIVGTGTLGGVGDPSYLAIHPDRRTLYAVNEREDGAVTAVRLSDRKILGSRSTGGAAPCHLSVHPGGRWLLSAGYGSGDVAVHPIEPTGALGERTDLVRHSRPAPGPGQQGPHAHQIITSPDGGHVLAVDLGTDTVYTYRLDDRAGTLQEVAQARTRPGAGPRHLTFHPGGRFAYLANEVDNTVAVCAYDPASGRVSVGEPQSTGTGPGTSYPAQVLVTANGRYAYLANRGHNSLTRYAVEAEGAKLRLLDTVAVGGDFPRQIAFSPEGTLLFAANQKSGTVTVFRVDERSGALRRAGEPFPSPVAVCALPL</sequence>
<keyword evidence="4" id="KW-1185">Reference proteome</keyword>